<sequence>MDGCRYQLVRSWFLPVGMRIQSDFRGSLMIIILLFLVGLGFYCGIETSSRYIVLSCWSLSLRIFSPPCLLSTVYCLLGINPLPHTTYYYYHHYDYDYLLPWILLQCAATSSQYLVVYFTYLTYLVPYPIAIAVQYLLPVLHRCLPFRATLAPLLVLASPRLAAPLLFFSSSLSPPRGPSIFLSSLPFLSCPSPSFARSPTQ</sequence>
<organism evidence="2 3">
    <name type="scientific">Aspergillus ellipticus CBS 707.79</name>
    <dbReference type="NCBI Taxonomy" id="1448320"/>
    <lineage>
        <taxon>Eukaryota</taxon>
        <taxon>Fungi</taxon>
        <taxon>Dikarya</taxon>
        <taxon>Ascomycota</taxon>
        <taxon>Pezizomycotina</taxon>
        <taxon>Eurotiomycetes</taxon>
        <taxon>Eurotiomycetidae</taxon>
        <taxon>Eurotiales</taxon>
        <taxon>Aspergillaceae</taxon>
        <taxon>Aspergillus</taxon>
        <taxon>Aspergillus subgen. Circumdati</taxon>
    </lineage>
</organism>
<accession>A0A319EUR1</accession>
<name>A0A319EUR1_9EURO</name>
<evidence type="ECO:0000313" key="3">
    <source>
        <dbReference type="Proteomes" id="UP000247810"/>
    </source>
</evidence>
<keyword evidence="1" id="KW-1133">Transmembrane helix</keyword>
<keyword evidence="1" id="KW-0472">Membrane</keyword>
<dbReference type="VEuPathDB" id="FungiDB:BO71DRAFT_214082"/>
<protein>
    <submittedName>
        <fullName evidence="2">Uncharacterized protein</fullName>
    </submittedName>
</protein>
<reference evidence="2 3" key="1">
    <citation type="submission" date="2018-02" db="EMBL/GenBank/DDBJ databases">
        <title>The genomes of Aspergillus section Nigri reveals drivers in fungal speciation.</title>
        <authorList>
            <consortium name="DOE Joint Genome Institute"/>
            <person name="Vesth T.C."/>
            <person name="Nybo J."/>
            <person name="Theobald S."/>
            <person name="Brandl J."/>
            <person name="Frisvad J.C."/>
            <person name="Nielsen K.F."/>
            <person name="Lyhne E.K."/>
            <person name="Kogle M.E."/>
            <person name="Kuo A."/>
            <person name="Riley R."/>
            <person name="Clum A."/>
            <person name="Nolan M."/>
            <person name="Lipzen A."/>
            <person name="Salamov A."/>
            <person name="Henrissat B."/>
            <person name="Wiebenga A."/>
            <person name="De vries R.P."/>
            <person name="Grigoriev I.V."/>
            <person name="Mortensen U.H."/>
            <person name="Andersen M.R."/>
            <person name="Baker S.E."/>
        </authorList>
    </citation>
    <scope>NUCLEOTIDE SEQUENCE [LARGE SCALE GENOMIC DNA]</scope>
    <source>
        <strain evidence="2 3">CBS 707.79</strain>
    </source>
</reference>
<keyword evidence="3" id="KW-1185">Reference proteome</keyword>
<dbReference type="AlphaFoldDB" id="A0A319EUR1"/>
<feature type="transmembrane region" description="Helical" evidence="1">
    <location>
        <begin position="117"/>
        <end position="137"/>
    </location>
</feature>
<evidence type="ECO:0000313" key="2">
    <source>
        <dbReference type="EMBL" id="PYH94992.1"/>
    </source>
</evidence>
<feature type="transmembrane region" description="Helical" evidence="1">
    <location>
        <begin position="24"/>
        <end position="45"/>
    </location>
</feature>
<evidence type="ECO:0000256" key="1">
    <source>
        <dbReference type="SAM" id="Phobius"/>
    </source>
</evidence>
<keyword evidence="1" id="KW-0812">Transmembrane</keyword>
<dbReference type="EMBL" id="KZ825861">
    <property type="protein sequence ID" value="PYH94992.1"/>
    <property type="molecule type" value="Genomic_DNA"/>
</dbReference>
<gene>
    <name evidence="2" type="ORF">BO71DRAFT_214082</name>
</gene>
<dbReference type="Proteomes" id="UP000247810">
    <property type="component" value="Unassembled WGS sequence"/>
</dbReference>
<proteinExistence type="predicted"/>
<feature type="transmembrane region" description="Helical" evidence="1">
    <location>
        <begin position="52"/>
        <end position="79"/>
    </location>
</feature>